<dbReference type="GO" id="GO:0006493">
    <property type="term" value="P:protein O-linked glycosylation"/>
    <property type="evidence" value="ECO:0007669"/>
    <property type="project" value="InterPro"/>
</dbReference>
<evidence type="ECO:0000256" key="2">
    <source>
        <dbReference type="ARBA" id="ARBA00005386"/>
    </source>
</evidence>
<accession>L1K2B8</accession>
<reference evidence="13" key="2">
    <citation type="submission" date="2012-11" db="EMBL/GenBank/DDBJ databases">
        <authorList>
            <person name="Kuo A."/>
            <person name="Curtis B.A."/>
            <person name="Tanifuji G."/>
            <person name="Burki F."/>
            <person name="Gruber A."/>
            <person name="Irimia M."/>
            <person name="Maruyama S."/>
            <person name="Arias M.C."/>
            <person name="Ball S.G."/>
            <person name="Gile G.H."/>
            <person name="Hirakawa Y."/>
            <person name="Hopkins J.F."/>
            <person name="Rensing S.A."/>
            <person name="Schmutz J."/>
            <person name="Symeonidi A."/>
            <person name="Elias M."/>
            <person name="Eveleigh R.J."/>
            <person name="Herman E.K."/>
            <person name="Klute M.J."/>
            <person name="Nakayama T."/>
            <person name="Obornik M."/>
            <person name="Reyes-Prieto A."/>
            <person name="Armbrust E.V."/>
            <person name="Aves S.J."/>
            <person name="Beiko R.G."/>
            <person name="Coutinho P."/>
            <person name="Dacks J.B."/>
            <person name="Durnford D.G."/>
            <person name="Fast N.M."/>
            <person name="Green B.R."/>
            <person name="Grisdale C."/>
            <person name="Hempe F."/>
            <person name="Henrissat B."/>
            <person name="Hoppner M.P."/>
            <person name="Ishida K.-I."/>
            <person name="Kim E."/>
            <person name="Koreny L."/>
            <person name="Kroth P.G."/>
            <person name="Liu Y."/>
            <person name="Malik S.-B."/>
            <person name="Maier U.G."/>
            <person name="McRose D."/>
            <person name="Mock T."/>
            <person name="Neilson J.A."/>
            <person name="Onodera N.T."/>
            <person name="Poole A.M."/>
            <person name="Pritham E.J."/>
            <person name="Richards T.A."/>
            <person name="Rocap G."/>
            <person name="Roy S.W."/>
            <person name="Sarai C."/>
            <person name="Schaack S."/>
            <person name="Shirato S."/>
            <person name="Slamovits C.H."/>
            <person name="Spencer D.F."/>
            <person name="Suzuki S."/>
            <person name="Worden A.Z."/>
            <person name="Zauner S."/>
            <person name="Barry K."/>
            <person name="Bell C."/>
            <person name="Bharti A.K."/>
            <person name="Crow J.A."/>
            <person name="Grimwood J."/>
            <person name="Kramer R."/>
            <person name="Lindquist E."/>
            <person name="Lucas S."/>
            <person name="Salamov A."/>
            <person name="McFadden G.I."/>
            <person name="Lane C.E."/>
            <person name="Keeling P.J."/>
            <person name="Gray M.W."/>
            <person name="Grigoriev I.V."/>
            <person name="Archibald J.M."/>
        </authorList>
    </citation>
    <scope>NUCLEOTIDE SEQUENCE</scope>
    <source>
        <strain evidence="13">CCMP2712</strain>
    </source>
</reference>
<comment type="pathway">
    <text evidence="1">Protein modification; protein glycosylation.</text>
</comment>
<keyword evidence="13" id="KW-1185">Reference proteome</keyword>
<dbReference type="InterPro" id="IPR029489">
    <property type="entry name" value="OGT/SEC/SPY_C"/>
</dbReference>
<dbReference type="HOGENOM" id="CLU_328030_0_0_1"/>
<protein>
    <recommendedName>
        <fullName evidence="3">protein O-GlcNAc transferase</fullName>
        <ecNumber evidence="3">2.4.1.255</ecNumber>
    </recommendedName>
</protein>
<feature type="repeat" description="TPR" evidence="8">
    <location>
        <begin position="266"/>
        <end position="299"/>
    </location>
</feature>
<keyword evidence="6" id="KW-0677">Repeat</keyword>
<name>L1K2B8_GUITC</name>
<evidence type="ECO:0000256" key="8">
    <source>
        <dbReference type="PROSITE-ProRule" id="PRU00339"/>
    </source>
</evidence>
<keyword evidence="5" id="KW-0808">Transferase</keyword>
<feature type="repeat" description="TPR" evidence="8">
    <location>
        <begin position="198"/>
        <end position="231"/>
    </location>
</feature>
<evidence type="ECO:0000313" key="12">
    <source>
        <dbReference type="EnsemblProtists" id="EKX54595"/>
    </source>
</evidence>
<evidence type="ECO:0000256" key="1">
    <source>
        <dbReference type="ARBA" id="ARBA00004922"/>
    </source>
</evidence>
<evidence type="ECO:0000256" key="4">
    <source>
        <dbReference type="ARBA" id="ARBA00022676"/>
    </source>
</evidence>
<evidence type="ECO:0000256" key="9">
    <source>
        <dbReference type="SAM" id="SignalP"/>
    </source>
</evidence>
<dbReference type="InterPro" id="IPR019734">
    <property type="entry name" value="TPR_rpt"/>
</dbReference>
<feature type="repeat" description="TPR" evidence="8">
    <location>
        <begin position="232"/>
        <end position="265"/>
    </location>
</feature>
<dbReference type="Gene3D" id="1.25.40.10">
    <property type="entry name" value="Tetratricopeptide repeat domain"/>
    <property type="match status" value="3"/>
</dbReference>
<proteinExistence type="inferred from homology"/>
<evidence type="ECO:0000256" key="5">
    <source>
        <dbReference type="ARBA" id="ARBA00022679"/>
    </source>
</evidence>
<dbReference type="eggNOG" id="KOG4626">
    <property type="taxonomic scope" value="Eukaryota"/>
</dbReference>
<feature type="chain" id="PRO_5008772099" description="protein O-GlcNAc transferase" evidence="9">
    <location>
        <begin position="26"/>
        <end position="877"/>
    </location>
</feature>
<organism evidence="11">
    <name type="scientific">Guillardia theta (strain CCMP2712)</name>
    <name type="common">Cryptophyte</name>
    <dbReference type="NCBI Taxonomy" id="905079"/>
    <lineage>
        <taxon>Eukaryota</taxon>
        <taxon>Cryptophyceae</taxon>
        <taxon>Pyrenomonadales</taxon>
        <taxon>Geminigeraceae</taxon>
        <taxon>Guillardia</taxon>
    </lineage>
</organism>
<dbReference type="KEGG" id="gtt:GUITHDRAFT_132290"/>
<dbReference type="RefSeq" id="XP_005841575.1">
    <property type="nucleotide sequence ID" value="XM_005841518.1"/>
</dbReference>
<feature type="domain" description="O-GlcNAc transferase C-terminal" evidence="10">
    <location>
        <begin position="556"/>
        <end position="637"/>
    </location>
</feature>
<dbReference type="PaxDb" id="55529-EKX54595"/>
<reference evidence="11 13" key="1">
    <citation type="journal article" date="2012" name="Nature">
        <title>Algal genomes reveal evolutionary mosaicism and the fate of nucleomorphs.</title>
        <authorList>
            <consortium name="DOE Joint Genome Institute"/>
            <person name="Curtis B.A."/>
            <person name="Tanifuji G."/>
            <person name="Burki F."/>
            <person name="Gruber A."/>
            <person name="Irimia M."/>
            <person name="Maruyama S."/>
            <person name="Arias M.C."/>
            <person name="Ball S.G."/>
            <person name="Gile G.H."/>
            <person name="Hirakawa Y."/>
            <person name="Hopkins J.F."/>
            <person name="Kuo A."/>
            <person name="Rensing S.A."/>
            <person name="Schmutz J."/>
            <person name="Symeonidi A."/>
            <person name="Elias M."/>
            <person name="Eveleigh R.J."/>
            <person name="Herman E.K."/>
            <person name="Klute M.J."/>
            <person name="Nakayama T."/>
            <person name="Obornik M."/>
            <person name="Reyes-Prieto A."/>
            <person name="Armbrust E.V."/>
            <person name="Aves S.J."/>
            <person name="Beiko R.G."/>
            <person name="Coutinho P."/>
            <person name="Dacks J.B."/>
            <person name="Durnford D.G."/>
            <person name="Fast N.M."/>
            <person name="Green B.R."/>
            <person name="Grisdale C.J."/>
            <person name="Hempel F."/>
            <person name="Henrissat B."/>
            <person name="Hoppner M.P."/>
            <person name="Ishida K."/>
            <person name="Kim E."/>
            <person name="Koreny L."/>
            <person name="Kroth P.G."/>
            <person name="Liu Y."/>
            <person name="Malik S.B."/>
            <person name="Maier U.G."/>
            <person name="McRose D."/>
            <person name="Mock T."/>
            <person name="Neilson J.A."/>
            <person name="Onodera N.T."/>
            <person name="Poole A.M."/>
            <person name="Pritham E.J."/>
            <person name="Richards T.A."/>
            <person name="Rocap G."/>
            <person name="Roy S.W."/>
            <person name="Sarai C."/>
            <person name="Schaack S."/>
            <person name="Shirato S."/>
            <person name="Slamovits C.H."/>
            <person name="Spencer D.F."/>
            <person name="Suzuki S."/>
            <person name="Worden A.Z."/>
            <person name="Zauner S."/>
            <person name="Barry K."/>
            <person name="Bell C."/>
            <person name="Bharti A.K."/>
            <person name="Crow J.A."/>
            <person name="Grimwood J."/>
            <person name="Kramer R."/>
            <person name="Lindquist E."/>
            <person name="Lucas S."/>
            <person name="Salamov A."/>
            <person name="McFadden G.I."/>
            <person name="Lane C.E."/>
            <person name="Keeling P.J."/>
            <person name="Gray M.W."/>
            <person name="Grigoriev I.V."/>
            <person name="Archibald J.M."/>
        </authorList>
    </citation>
    <scope>NUCLEOTIDE SEQUENCE</scope>
    <source>
        <strain evidence="11 13">CCMP2712</strain>
    </source>
</reference>
<dbReference type="InterPro" id="IPR037919">
    <property type="entry name" value="OGT"/>
</dbReference>
<dbReference type="PANTHER" id="PTHR44366">
    <property type="entry name" value="UDP-N-ACETYLGLUCOSAMINE--PEPTIDE N-ACETYLGLUCOSAMINYLTRANSFERASE 110 KDA SUBUNIT"/>
    <property type="match status" value="1"/>
</dbReference>
<dbReference type="Gene3D" id="3.40.50.2000">
    <property type="entry name" value="Glycogen Phosphorylase B"/>
    <property type="match status" value="1"/>
</dbReference>
<dbReference type="GeneID" id="17311237"/>
<sequence>MGRFVAALVCLLSSALLASVAPADGETAKEGGERAGREECLVPAEIEMIVEGMKLVYANEGEKASAWFKGSCNGVEEGKFADNCACHYWAFRSHTDVNKTEDADIAFRASLSLAPRDPMLRSIHAERLAQGHNFTEAADEFLLAAELFEKGGKSQDKEEDIMRNYYNAATSFVQVGRAEEAIAAYQKVVKTRKGKSKWAVYNSMGLLYYDMMKDEEAIYNFKLALSIERNHPAVLRNLAGVYLRANNASEAVELLRLSAEVEPSSFESWFYLGGAYARLEQHRAAAESFANATLINPNNSDAHRYLGEECFEVEEYKCAIDAMRTATSLISKQSLYGGCDVFSSLGRMLLELGRYADALTVLRTALHRCECTFHPRPDECKQDPWQLVDLGTAEMLLGLFAEANSSFSAAMEARNLTCALKCVMRACLLDLTAGIEDLSQVGVMLEEESSPPWMVQHLDVDQRRLARMTELYAMQSQEMRGADISALISILRVTTSNQASLRHLHETILYDWCKNPVVDSEEGEETSESVDFFDELGHRPNKLREVVIGRANSYEDARRINEDQVHVLVNLDGWKRRNRNEILAHRPCLLQVTALGHRGSMGSEVLVDFLLAGKISAPPELQHLYKEKLSYNTFGYLPPCVSRILHGSTHVTCVPAAHEEEKREDDKNRTVFGMFGPPQATSHELVKVVDESLSKSSNIILSLPPHPSLSVDKLAAIFPQLCSNRSSSHAVCSVDQQVDAMNRLGHVSIVVDTWSISSGPLIGQALVASKRIIVFPRESFASRTGAEHAIMMGCQDCAILRESQEFLGFAQAYGSRVETAGKEAGRKSVGTPNYPQLLTSPHCPWAEDAVRLLRVGLDLKLSTERPYHLVLSVSVLH</sequence>
<dbReference type="EMBL" id="JH992967">
    <property type="protein sequence ID" value="EKX54595.1"/>
    <property type="molecule type" value="Genomic_DNA"/>
</dbReference>
<keyword evidence="4" id="KW-0328">Glycosyltransferase</keyword>
<dbReference type="SMART" id="SM00028">
    <property type="entry name" value="TPR"/>
    <property type="match status" value="6"/>
</dbReference>
<evidence type="ECO:0000256" key="7">
    <source>
        <dbReference type="ARBA" id="ARBA00022803"/>
    </source>
</evidence>
<feature type="signal peptide" evidence="9">
    <location>
        <begin position="1"/>
        <end position="25"/>
    </location>
</feature>
<dbReference type="Gene3D" id="3.40.50.11380">
    <property type="match status" value="1"/>
</dbReference>
<dbReference type="EC" id="2.4.1.255" evidence="3"/>
<dbReference type="AlphaFoldDB" id="L1K2B8"/>
<dbReference type="SUPFAM" id="SSF48452">
    <property type="entry name" value="TPR-like"/>
    <property type="match status" value="2"/>
</dbReference>
<dbReference type="Pfam" id="PF13432">
    <property type="entry name" value="TPR_16"/>
    <property type="match status" value="1"/>
</dbReference>
<comment type="similarity">
    <text evidence="2">Belongs to the glycosyltransferase 41 family. O-GlcNAc transferase subfamily.</text>
</comment>
<dbReference type="Proteomes" id="UP000011087">
    <property type="component" value="Unassembled WGS sequence"/>
</dbReference>
<evidence type="ECO:0000256" key="6">
    <source>
        <dbReference type="ARBA" id="ARBA00022737"/>
    </source>
</evidence>
<dbReference type="PANTHER" id="PTHR44366:SF1">
    <property type="entry name" value="UDP-N-ACETYLGLUCOSAMINE--PEPTIDE N-ACETYLGLUCOSAMINYLTRANSFERASE 110 KDA SUBUNIT"/>
    <property type="match status" value="1"/>
</dbReference>
<evidence type="ECO:0000313" key="11">
    <source>
        <dbReference type="EMBL" id="EKX54595.1"/>
    </source>
</evidence>
<reference evidence="12" key="3">
    <citation type="submission" date="2016-03" db="UniProtKB">
        <authorList>
            <consortium name="EnsemblProtists"/>
        </authorList>
    </citation>
    <scope>IDENTIFICATION</scope>
</reference>
<gene>
    <name evidence="11" type="ORF">GUITHDRAFT_132290</name>
</gene>
<keyword evidence="9" id="KW-0732">Signal</keyword>
<dbReference type="Pfam" id="PF13844">
    <property type="entry name" value="Glyco_transf_41"/>
    <property type="match status" value="1"/>
</dbReference>
<evidence type="ECO:0000259" key="10">
    <source>
        <dbReference type="Pfam" id="PF13844"/>
    </source>
</evidence>
<dbReference type="EnsemblProtists" id="EKX54595">
    <property type="protein sequence ID" value="EKX54595"/>
    <property type="gene ID" value="GUITHDRAFT_132290"/>
</dbReference>
<dbReference type="PROSITE" id="PS50005">
    <property type="entry name" value="TPR"/>
    <property type="match status" value="3"/>
</dbReference>
<keyword evidence="7 8" id="KW-0802">TPR repeat</keyword>
<evidence type="ECO:0000256" key="3">
    <source>
        <dbReference type="ARBA" id="ARBA00011970"/>
    </source>
</evidence>
<evidence type="ECO:0000313" key="13">
    <source>
        <dbReference type="Proteomes" id="UP000011087"/>
    </source>
</evidence>
<dbReference type="GO" id="GO:0097363">
    <property type="term" value="F:protein O-acetylglucosaminyltransferase activity"/>
    <property type="evidence" value="ECO:0007669"/>
    <property type="project" value="UniProtKB-EC"/>
</dbReference>
<dbReference type="Pfam" id="PF13181">
    <property type="entry name" value="TPR_8"/>
    <property type="match status" value="1"/>
</dbReference>
<dbReference type="InterPro" id="IPR011990">
    <property type="entry name" value="TPR-like_helical_dom_sf"/>
</dbReference>